<dbReference type="InterPro" id="IPR052164">
    <property type="entry name" value="Anthracycline_SecMetBiosynth"/>
</dbReference>
<evidence type="ECO:0000313" key="2">
    <source>
        <dbReference type="EMBL" id="RCG29665.1"/>
    </source>
</evidence>
<evidence type="ECO:0000259" key="1">
    <source>
        <dbReference type="PROSITE" id="PS51819"/>
    </source>
</evidence>
<sequence length="256" mass="26742">MPARSGYQPGVPCWADLSSPDPRASAAFYEEIFGWRAGFDPDPEAGGYGTFRQDGKLVAGVGPTFGPGRPPAWNTYIATGDAESVAGRVKEAGGRVSTGPVQVFDEGSMAVFEDPAGAVFMVWEPGRHFGAQLVGEPVSMCWSALDTRDPEDAKAFYPAVFGWAGRGVPGGGHTEWLVDGRPVAAMTPTGGELPGGARARWLVHFAVRDCDAVVALAAERGATALQRPRDLPPGRSAVLADPFGAVFAVTALRPAG</sequence>
<gene>
    <name evidence="2" type="ORF">DQ384_18945</name>
</gene>
<feature type="domain" description="VOC" evidence="1">
    <location>
        <begin position="139"/>
        <end position="252"/>
    </location>
</feature>
<dbReference type="RefSeq" id="WP_114030174.1">
    <property type="nucleotide sequence ID" value="NZ_QOIL01000010.1"/>
</dbReference>
<reference evidence="2 3" key="1">
    <citation type="submission" date="2018-06" db="EMBL/GenBank/DDBJ databases">
        <title>Sphaerisporangium craniellae sp. nov., isolated from a marine sponge in the South China Sea.</title>
        <authorList>
            <person name="Li L."/>
        </authorList>
    </citation>
    <scope>NUCLEOTIDE SEQUENCE [LARGE SCALE GENOMIC DNA]</scope>
    <source>
        <strain evidence="2 3">CCTCC AA 208026</strain>
    </source>
</reference>
<organism evidence="2 3">
    <name type="scientific">Sphaerisporangium album</name>
    <dbReference type="NCBI Taxonomy" id="509200"/>
    <lineage>
        <taxon>Bacteria</taxon>
        <taxon>Bacillati</taxon>
        <taxon>Actinomycetota</taxon>
        <taxon>Actinomycetes</taxon>
        <taxon>Streptosporangiales</taxon>
        <taxon>Streptosporangiaceae</taxon>
        <taxon>Sphaerisporangium</taxon>
    </lineage>
</organism>
<dbReference type="PANTHER" id="PTHR33993">
    <property type="entry name" value="GLYOXALASE-RELATED"/>
    <property type="match status" value="1"/>
</dbReference>
<dbReference type="SUPFAM" id="SSF54593">
    <property type="entry name" value="Glyoxalase/Bleomycin resistance protein/Dihydroxybiphenyl dioxygenase"/>
    <property type="match status" value="2"/>
</dbReference>
<dbReference type="Proteomes" id="UP000253094">
    <property type="component" value="Unassembled WGS sequence"/>
</dbReference>
<dbReference type="Pfam" id="PF00903">
    <property type="entry name" value="Glyoxalase"/>
    <property type="match status" value="1"/>
</dbReference>
<dbReference type="Pfam" id="PF18029">
    <property type="entry name" value="Glyoxalase_6"/>
    <property type="match status" value="1"/>
</dbReference>
<evidence type="ECO:0000313" key="3">
    <source>
        <dbReference type="Proteomes" id="UP000253094"/>
    </source>
</evidence>
<dbReference type="InterPro" id="IPR037523">
    <property type="entry name" value="VOC_core"/>
</dbReference>
<comment type="caution">
    <text evidence="2">The sequence shown here is derived from an EMBL/GenBank/DDBJ whole genome shotgun (WGS) entry which is preliminary data.</text>
</comment>
<feature type="domain" description="VOC" evidence="1">
    <location>
        <begin position="11"/>
        <end position="125"/>
    </location>
</feature>
<accession>A0A367FJ50</accession>
<dbReference type="CDD" id="cd07247">
    <property type="entry name" value="SgaA_N_like"/>
    <property type="match status" value="2"/>
</dbReference>
<dbReference type="PROSITE" id="PS51819">
    <property type="entry name" value="VOC"/>
    <property type="match status" value="2"/>
</dbReference>
<dbReference type="InterPro" id="IPR029068">
    <property type="entry name" value="Glyas_Bleomycin-R_OHBP_Dase"/>
</dbReference>
<dbReference type="OrthoDB" id="9793039at2"/>
<dbReference type="AlphaFoldDB" id="A0A367FJ50"/>
<keyword evidence="3" id="KW-1185">Reference proteome</keyword>
<dbReference type="EMBL" id="QOIL01000010">
    <property type="protein sequence ID" value="RCG29665.1"/>
    <property type="molecule type" value="Genomic_DNA"/>
</dbReference>
<protein>
    <submittedName>
        <fullName evidence="2">VOC family protein</fullName>
    </submittedName>
</protein>
<name>A0A367FJ50_9ACTN</name>
<proteinExistence type="predicted"/>
<dbReference type="InterPro" id="IPR004360">
    <property type="entry name" value="Glyas_Fos-R_dOase_dom"/>
</dbReference>
<dbReference type="PANTHER" id="PTHR33993:SF10">
    <property type="entry name" value="CONSERVED PROTEIN"/>
    <property type="match status" value="1"/>
</dbReference>
<dbReference type="Gene3D" id="3.10.180.10">
    <property type="entry name" value="2,3-Dihydroxybiphenyl 1,2-Dioxygenase, domain 1"/>
    <property type="match status" value="2"/>
</dbReference>
<dbReference type="InterPro" id="IPR041581">
    <property type="entry name" value="Glyoxalase_6"/>
</dbReference>